<dbReference type="Proteomes" id="UP000663828">
    <property type="component" value="Unassembled WGS sequence"/>
</dbReference>
<feature type="signal peptide" evidence="1">
    <location>
        <begin position="1"/>
        <end position="19"/>
    </location>
</feature>
<dbReference type="SUPFAM" id="SSF56601">
    <property type="entry name" value="beta-lactamase/transpeptidase-like"/>
    <property type="match status" value="1"/>
</dbReference>
<comment type="caution">
    <text evidence="3">The sequence shown here is derived from an EMBL/GenBank/DDBJ whole genome shotgun (WGS) entry which is preliminary data.</text>
</comment>
<evidence type="ECO:0000256" key="1">
    <source>
        <dbReference type="SAM" id="SignalP"/>
    </source>
</evidence>
<evidence type="ECO:0000313" key="4">
    <source>
        <dbReference type="Proteomes" id="UP000663828"/>
    </source>
</evidence>
<dbReference type="AlphaFoldDB" id="A0A813UL11"/>
<dbReference type="InterPro" id="IPR012338">
    <property type="entry name" value="Beta-lactam/transpept-like"/>
</dbReference>
<sequence>MFHYWIAILLVLFVHFSYPNEINYDIDGSVGNGWEFVRDLFKENFIKERDLGAQLAIYHQGELVVDLWGGWFDRSYTKRYDNDTLQLVFSSSKGVVAIAVALCVQRGLLSYSDLVTKYWPEYGKYGKDKTTVADILSHRAGLPTDPTPTEIMFNWTAVIHQLENSAPLWPPGSSSSYHALTYGWLAGELIRRVDPKKRSVGQFIQDELARPLNLEFYIGLPSEQEYRVSPLTFSEESLQTLNETVQAAFALFNSPQVHATEIPAANGITNARSLARLYASLMTDLDNGQQKRLLNADILKQALKLPMQEEELNLLSNISAPFAMGFLLYGSLNTMLGSDTFGHSGAGGSIGLASPSKNLSFAFVMNQLDPYVTTFPRIQTILEKIVEKFTPRNVHFK</sequence>
<name>A0A813UL11_ADIRI</name>
<keyword evidence="4" id="KW-1185">Reference proteome</keyword>
<dbReference type="InterPro" id="IPR052907">
    <property type="entry name" value="Beta-lactamase/esterase"/>
</dbReference>
<keyword evidence="1" id="KW-0732">Signal</keyword>
<reference evidence="3" key="1">
    <citation type="submission" date="2021-02" db="EMBL/GenBank/DDBJ databases">
        <authorList>
            <person name="Nowell W R."/>
        </authorList>
    </citation>
    <scope>NUCLEOTIDE SEQUENCE</scope>
</reference>
<dbReference type="PANTHER" id="PTHR43319:SF3">
    <property type="entry name" value="BETA-LACTAMASE-RELATED DOMAIN-CONTAINING PROTEIN"/>
    <property type="match status" value="1"/>
</dbReference>
<evidence type="ECO:0000313" key="3">
    <source>
        <dbReference type="EMBL" id="CAF0827471.1"/>
    </source>
</evidence>
<dbReference type="Pfam" id="PF00144">
    <property type="entry name" value="Beta-lactamase"/>
    <property type="match status" value="1"/>
</dbReference>
<dbReference type="Gene3D" id="3.40.710.10">
    <property type="entry name" value="DD-peptidase/beta-lactamase superfamily"/>
    <property type="match status" value="1"/>
</dbReference>
<accession>A0A813UL11</accession>
<evidence type="ECO:0000259" key="2">
    <source>
        <dbReference type="Pfam" id="PF00144"/>
    </source>
</evidence>
<organism evidence="3 4">
    <name type="scientific">Adineta ricciae</name>
    <name type="common">Rotifer</name>
    <dbReference type="NCBI Taxonomy" id="249248"/>
    <lineage>
        <taxon>Eukaryota</taxon>
        <taxon>Metazoa</taxon>
        <taxon>Spiralia</taxon>
        <taxon>Gnathifera</taxon>
        <taxon>Rotifera</taxon>
        <taxon>Eurotatoria</taxon>
        <taxon>Bdelloidea</taxon>
        <taxon>Adinetida</taxon>
        <taxon>Adinetidae</taxon>
        <taxon>Adineta</taxon>
    </lineage>
</organism>
<dbReference type="EMBL" id="CAJNOR010000174">
    <property type="protein sequence ID" value="CAF0827471.1"/>
    <property type="molecule type" value="Genomic_DNA"/>
</dbReference>
<gene>
    <name evidence="3" type="ORF">XAT740_LOCUS4284</name>
</gene>
<dbReference type="PANTHER" id="PTHR43319">
    <property type="entry name" value="BETA-LACTAMASE-RELATED"/>
    <property type="match status" value="1"/>
</dbReference>
<feature type="domain" description="Beta-lactamase-related" evidence="2">
    <location>
        <begin position="48"/>
        <end position="372"/>
    </location>
</feature>
<dbReference type="InterPro" id="IPR001466">
    <property type="entry name" value="Beta-lactam-related"/>
</dbReference>
<protein>
    <recommendedName>
        <fullName evidence="2">Beta-lactamase-related domain-containing protein</fullName>
    </recommendedName>
</protein>
<feature type="chain" id="PRO_5032621156" description="Beta-lactamase-related domain-containing protein" evidence="1">
    <location>
        <begin position="20"/>
        <end position="397"/>
    </location>
</feature>
<proteinExistence type="predicted"/>